<reference evidence="2 3" key="1">
    <citation type="submission" date="2016-03" db="EMBL/GenBank/DDBJ databases">
        <authorList>
            <person name="Ploux O."/>
        </authorList>
    </citation>
    <scope>NUCLEOTIDE SEQUENCE [LARGE SCALE GENOMIC DNA]</scope>
    <source>
        <strain evidence="2 3">UAMH 11012</strain>
    </source>
</reference>
<organism evidence="2 3">
    <name type="scientific">Phialocephala subalpina</name>
    <dbReference type="NCBI Taxonomy" id="576137"/>
    <lineage>
        <taxon>Eukaryota</taxon>
        <taxon>Fungi</taxon>
        <taxon>Dikarya</taxon>
        <taxon>Ascomycota</taxon>
        <taxon>Pezizomycotina</taxon>
        <taxon>Leotiomycetes</taxon>
        <taxon>Helotiales</taxon>
        <taxon>Mollisiaceae</taxon>
        <taxon>Phialocephala</taxon>
        <taxon>Phialocephala fortinii species complex</taxon>
    </lineage>
</organism>
<evidence type="ECO:0008006" key="4">
    <source>
        <dbReference type="Google" id="ProtNLM"/>
    </source>
</evidence>
<sequence>MRFNVLATLTLLVAASSAVPTTELAPAAGAIEKRTCGTLTGTALSICQTACKAVCDTVTATLAKTLCEKACDAGPL</sequence>
<keyword evidence="1" id="KW-0732">Signal</keyword>
<dbReference type="OrthoDB" id="4500945at2759"/>
<proteinExistence type="predicted"/>
<accession>A0A1L7XB20</accession>
<protein>
    <recommendedName>
        <fullName evidence="4">Extracellular membrane protein CFEM domain-containing protein</fullName>
    </recommendedName>
</protein>
<dbReference type="AlphaFoldDB" id="A0A1L7XB20"/>
<name>A0A1L7XB20_9HELO</name>
<feature type="chain" id="PRO_5013109367" description="Extracellular membrane protein CFEM domain-containing protein" evidence="1">
    <location>
        <begin position="19"/>
        <end position="76"/>
    </location>
</feature>
<evidence type="ECO:0000256" key="1">
    <source>
        <dbReference type="SAM" id="SignalP"/>
    </source>
</evidence>
<dbReference type="Proteomes" id="UP000184330">
    <property type="component" value="Unassembled WGS sequence"/>
</dbReference>
<evidence type="ECO:0000313" key="2">
    <source>
        <dbReference type="EMBL" id="CZR62224.1"/>
    </source>
</evidence>
<evidence type="ECO:0000313" key="3">
    <source>
        <dbReference type="Proteomes" id="UP000184330"/>
    </source>
</evidence>
<dbReference type="EMBL" id="FJOG01000020">
    <property type="protein sequence ID" value="CZR62224.1"/>
    <property type="molecule type" value="Genomic_DNA"/>
</dbReference>
<feature type="signal peptide" evidence="1">
    <location>
        <begin position="1"/>
        <end position="18"/>
    </location>
</feature>
<gene>
    <name evidence="2" type="ORF">PAC_12121</name>
</gene>
<keyword evidence="3" id="KW-1185">Reference proteome</keyword>